<evidence type="ECO:0000256" key="6">
    <source>
        <dbReference type="ARBA" id="ARBA00022670"/>
    </source>
</evidence>
<sequence>MTQSVTQAVLKTRFTYILLVAFLLAVFPGQFANAAGPKSVADLAERLQPAVVNISTKQKVTQERSVPIPNLPEDSPFRDFFDDFFDRQKPKGKDGEKPRNRRGRSVSSLGSGFVIDASGIIITNNHVIDKADEIQVIFTDGRKLKAKVIGRDKKTDLAVLKVEPKKPLVAVSFGDSKKLRVGDWVMAIGNPFGLGGSVSLGIVSARNRDINSGPYDDFIQTDAAINKGNSGGPLFNMDGEVVGINTAIISPSGGSIGIGFSIPSSTAEQVIKQLREFGETRRGWLGVRIQSITDDLAESLGLKNSKGALVADLTETGPAEKAGMKPGDVIVQFDGQAVNKLSDLPRIVARAPVGKQVDVVVIRKGKEVTIGVTLGRLEDGEKIIAQKAGSKKNGATESVSVLGMKLTSLTDELRKKFKVAEKAKGVVVTSVDANSVAADKRIQPGDIIAEAGEKEISTPADLEKRVKELKKEGRGSILLLILKTARGGDPNFIALRLE</sequence>
<dbReference type="Pfam" id="PF13180">
    <property type="entry name" value="PDZ_2"/>
    <property type="match status" value="2"/>
</dbReference>
<dbReference type="PANTHER" id="PTHR22939:SF130">
    <property type="entry name" value="PERIPLASMIC SERINE ENDOPROTEASE DEGP-LIKE-RELATED"/>
    <property type="match status" value="1"/>
</dbReference>
<keyword evidence="6 17" id="KW-0645">Protease</keyword>
<dbReference type="InterPro" id="IPR001478">
    <property type="entry name" value="PDZ"/>
</dbReference>
<dbReference type="InterPro" id="IPR036034">
    <property type="entry name" value="PDZ_sf"/>
</dbReference>
<dbReference type="Gene3D" id="2.40.10.120">
    <property type="match status" value="1"/>
</dbReference>
<dbReference type="InterPro" id="IPR002792">
    <property type="entry name" value="TRAM_dom"/>
</dbReference>
<evidence type="ECO:0000256" key="5">
    <source>
        <dbReference type="ARBA" id="ARBA00013958"/>
    </source>
</evidence>
<evidence type="ECO:0000259" key="16">
    <source>
        <dbReference type="PROSITE" id="PS50926"/>
    </source>
</evidence>
<gene>
    <name evidence="17" type="ORF">MNBD_ALPHA08-299</name>
</gene>
<dbReference type="SUPFAM" id="SSF50156">
    <property type="entry name" value="PDZ domain-like"/>
    <property type="match status" value="2"/>
</dbReference>
<name>A0A3B0S6C2_9ZZZZ</name>
<evidence type="ECO:0000256" key="14">
    <source>
        <dbReference type="SAM" id="MobiDB-lite"/>
    </source>
</evidence>
<feature type="compositionally biased region" description="Basic and acidic residues" evidence="14">
    <location>
        <begin position="88"/>
        <end position="98"/>
    </location>
</feature>
<keyword evidence="7" id="KW-0732">Signal</keyword>
<dbReference type="PANTHER" id="PTHR22939">
    <property type="entry name" value="SERINE PROTEASE FAMILY S1C HTRA-RELATED"/>
    <property type="match status" value="1"/>
</dbReference>
<dbReference type="InterPro" id="IPR011782">
    <property type="entry name" value="Pept_S1C_Do"/>
</dbReference>
<evidence type="ECO:0000256" key="12">
    <source>
        <dbReference type="ARBA" id="ARBA00023016"/>
    </source>
</evidence>
<dbReference type="Gene3D" id="2.30.42.10">
    <property type="match status" value="2"/>
</dbReference>
<evidence type="ECO:0000256" key="2">
    <source>
        <dbReference type="ARBA" id="ARBA00004418"/>
    </source>
</evidence>
<keyword evidence="9" id="KW-0574">Periplasm</keyword>
<keyword evidence="10" id="KW-0378">Hydrolase</keyword>
<feature type="domain" description="PDZ" evidence="15">
    <location>
        <begin position="274"/>
        <end position="365"/>
    </location>
</feature>
<keyword evidence="12" id="KW-0346">Stress response</keyword>
<evidence type="ECO:0000256" key="4">
    <source>
        <dbReference type="ARBA" id="ARBA00013035"/>
    </source>
</evidence>
<dbReference type="GO" id="GO:0006508">
    <property type="term" value="P:proteolysis"/>
    <property type="evidence" value="ECO:0007669"/>
    <property type="project" value="UniProtKB-KW"/>
</dbReference>
<evidence type="ECO:0000256" key="1">
    <source>
        <dbReference type="ARBA" id="ARBA00001772"/>
    </source>
</evidence>
<dbReference type="PROSITE" id="PS50926">
    <property type="entry name" value="TRAM"/>
    <property type="match status" value="1"/>
</dbReference>
<dbReference type="NCBIfam" id="TIGR02037">
    <property type="entry name" value="degP_htrA_DO"/>
    <property type="match status" value="1"/>
</dbReference>
<evidence type="ECO:0000256" key="9">
    <source>
        <dbReference type="ARBA" id="ARBA00022764"/>
    </source>
</evidence>
<dbReference type="FunFam" id="2.40.10.120:FF:000007">
    <property type="entry name" value="Periplasmic serine endoprotease DegP-like"/>
    <property type="match status" value="1"/>
</dbReference>
<comment type="similarity">
    <text evidence="3">Belongs to the peptidase S1C family.</text>
</comment>
<organism evidence="17">
    <name type="scientific">hydrothermal vent metagenome</name>
    <dbReference type="NCBI Taxonomy" id="652676"/>
    <lineage>
        <taxon>unclassified sequences</taxon>
        <taxon>metagenomes</taxon>
        <taxon>ecological metagenomes</taxon>
    </lineage>
</organism>
<feature type="domain" description="PDZ" evidence="15">
    <location>
        <begin position="371"/>
        <end position="484"/>
    </location>
</feature>
<evidence type="ECO:0000256" key="3">
    <source>
        <dbReference type="ARBA" id="ARBA00010541"/>
    </source>
</evidence>
<dbReference type="CDD" id="cd10839">
    <property type="entry name" value="cpPDZ1_DegP-like"/>
    <property type="match status" value="1"/>
</dbReference>
<keyword evidence="11" id="KW-0720">Serine protease</keyword>
<protein>
    <recommendedName>
        <fullName evidence="5">Probable periplasmic serine endoprotease DegP-like</fullName>
        <ecNumber evidence="4">3.4.21.107</ecNumber>
    </recommendedName>
    <alternativeName>
        <fullName evidence="13">Protease Do</fullName>
    </alternativeName>
</protein>
<keyword evidence="8" id="KW-0677">Repeat</keyword>
<dbReference type="InterPro" id="IPR009003">
    <property type="entry name" value="Peptidase_S1_PA"/>
</dbReference>
<dbReference type="PRINTS" id="PR00834">
    <property type="entry name" value="PROTEASES2C"/>
</dbReference>
<comment type="subcellular location">
    <subcellularLocation>
        <location evidence="2">Periplasm</location>
    </subcellularLocation>
</comment>
<evidence type="ECO:0000259" key="15">
    <source>
        <dbReference type="PROSITE" id="PS50106"/>
    </source>
</evidence>
<dbReference type="GO" id="GO:0042597">
    <property type="term" value="C:periplasmic space"/>
    <property type="evidence" value="ECO:0007669"/>
    <property type="project" value="UniProtKB-SubCell"/>
</dbReference>
<dbReference type="SUPFAM" id="SSF50494">
    <property type="entry name" value="Trypsin-like serine proteases"/>
    <property type="match status" value="1"/>
</dbReference>
<dbReference type="GO" id="GO:0004252">
    <property type="term" value="F:serine-type endopeptidase activity"/>
    <property type="evidence" value="ECO:0007669"/>
    <property type="project" value="InterPro"/>
</dbReference>
<dbReference type="InterPro" id="IPR001940">
    <property type="entry name" value="Peptidase_S1C"/>
</dbReference>
<dbReference type="EC" id="3.4.21.107" evidence="4"/>
<evidence type="ECO:0000256" key="7">
    <source>
        <dbReference type="ARBA" id="ARBA00022729"/>
    </source>
</evidence>
<dbReference type="PROSITE" id="PS50106">
    <property type="entry name" value="PDZ"/>
    <property type="match status" value="2"/>
</dbReference>
<evidence type="ECO:0000256" key="10">
    <source>
        <dbReference type="ARBA" id="ARBA00022801"/>
    </source>
</evidence>
<comment type="catalytic activity">
    <reaction evidence="1">
        <text>Acts on substrates that are at least partially unfolded. The cleavage site P1 residue is normally between a pair of hydrophobic residues, such as Val-|-Val.</text>
        <dbReference type="EC" id="3.4.21.107"/>
    </reaction>
</comment>
<dbReference type="AlphaFoldDB" id="A0A3B0S6C2"/>
<feature type="region of interest" description="Disordered" evidence="14">
    <location>
        <begin position="88"/>
        <end position="107"/>
    </location>
</feature>
<evidence type="ECO:0000313" key="17">
    <source>
        <dbReference type="EMBL" id="VAV99432.1"/>
    </source>
</evidence>
<dbReference type="SMART" id="SM00228">
    <property type="entry name" value="PDZ"/>
    <property type="match status" value="2"/>
</dbReference>
<feature type="domain" description="TRAM" evidence="16">
    <location>
        <begin position="350"/>
        <end position="415"/>
    </location>
</feature>
<reference evidence="17" key="1">
    <citation type="submission" date="2018-06" db="EMBL/GenBank/DDBJ databases">
        <authorList>
            <person name="Zhirakovskaya E."/>
        </authorList>
    </citation>
    <scope>NUCLEOTIDE SEQUENCE</scope>
</reference>
<evidence type="ECO:0000256" key="8">
    <source>
        <dbReference type="ARBA" id="ARBA00022737"/>
    </source>
</evidence>
<dbReference type="EMBL" id="UOEC01000162">
    <property type="protein sequence ID" value="VAV99432.1"/>
    <property type="molecule type" value="Genomic_DNA"/>
</dbReference>
<proteinExistence type="inferred from homology"/>
<accession>A0A3B0S6C2</accession>
<evidence type="ECO:0000256" key="13">
    <source>
        <dbReference type="ARBA" id="ARBA00032850"/>
    </source>
</evidence>
<dbReference type="Pfam" id="PF13365">
    <property type="entry name" value="Trypsin_2"/>
    <property type="match status" value="1"/>
</dbReference>
<evidence type="ECO:0000256" key="11">
    <source>
        <dbReference type="ARBA" id="ARBA00022825"/>
    </source>
</evidence>